<dbReference type="AlphaFoldDB" id="A0AAN8DZ60"/>
<organism evidence="1 2">
    <name type="scientific">Champsocephalus gunnari</name>
    <name type="common">Mackerel icefish</name>
    <dbReference type="NCBI Taxonomy" id="52237"/>
    <lineage>
        <taxon>Eukaryota</taxon>
        <taxon>Metazoa</taxon>
        <taxon>Chordata</taxon>
        <taxon>Craniata</taxon>
        <taxon>Vertebrata</taxon>
        <taxon>Euteleostomi</taxon>
        <taxon>Actinopterygii</taxon>
        <taxon>Neopterygii</taxon>
        <taxon>Teleostei</taxon>
        <taxon>Neoteleostei</taxon>
        <taxon>Acanthomorphata</taxon>
        <taxon>Eupercaria</taxon>
        <taxon>Perciformes</taxon>
        <taxon>Notothenioidei</taxon>
        <taxon>Channichthyidae</taxon>
        <taxon>Champsocephalus</taxon>
    </lineage>
</organism>
<comment type="caution">
    <text evidence="1">The sequence shown here is derived from an EMBL/GenBank/DDBJ whole genome shotgun (WGS) entry which is preliminary data.</text>
</comment>
<reference evidence="1 2" key="1">
    <citation type="journal article" date="2023" name="Mol. Biol. Evol.">
        <title>Genomics of Secondarily Temperate Adaptation in the Only Non-Antarctic Icefish.</title>
        <authorList>
            <person name="Rivera-Colon A.G."/>
            <person name="Rayamajhi N."/>
            <person name="Minhas B.F."/>
            <person name="Madrigal G."/>
            <person name="Bilyk K.T."/>
            <person name="Yoon V."/>
            <person name="Hune M."/>
            <person name="Gregory S."/>
            <person name="Cheng C.H.C."/>
            <person name="Catchen J.M."/>
        </authorList>
    </citation>
    <scope>NUCLEOTIDE SEQUENCE [LARGE SCALE GENOMIC DNA]</scope>
    <source>
        <tissue evidence="1">White muscle</tissue>
    </source>
</reference>
<dbReference type="EMBL" id="JAURVH010001516">
    <property type="protein sequence ID" value="KAK5931400.1"/>
    <property type="molecule type" value="Genomic_DNA"/>
</dbReference>
<dbReference type="Proteomes" id="UP001331515">
    <property type="component" value="Unassembled WGS sequence"/>
</dbReference>
<evidence type="ECO:0000313" key="2">
    <source>
        <dbReference type="Proteomes" id="UP001331515"/>
    </source>
</evidence>
<proteinExistence type="predicted"/>
<evidence type="ECO:0000313" key="1">
    <source>
        <dbReference type="EMBL" id="KAK5931400.1"/>
    </source>
</evidence>
<protein>
    <submittedName>
        <fullName evidence="1">Uncharacterized protein</fullName>
    </submittedName>
</protein>
<sequence>MQRPSNNASAVQSGLWLLSATRWNPIRAFSASCSVTRIHRGLLFYVLKHDTIKKDSFHRARVNDSLLHEADEGEELTTRGGRDVKWI</sequence>
<accession>A0AAN8DZ60</accession>
<name>A0AAN8DZ60_CHAGU</name>
<gene>
    <name evidence="1" type="ORF">CgunFtcFv8_027551</name>
</gene>
<keyword evidence="2" id="KW-1185">Reference proteome</keyword>